<feature type="transmembrane region" description="Helical" evidence="1">
    <location>
        <begin position="9"/>
        <end position="31"/>
    </location>
</feature>
<feature type="transmembrane region" description="Helical" evidence="1">
    <location>
        <begin position="175"/>
        <end position="201"/>
    </location>
</feature>
<keyword evidence="1" id="KW-1133">Transmembrane helix</keyword>
<feature type="transmembrane region" description="Helical" evidence="1">
    <location>
        <begin position="129"/>
        <end position="154"/>
    </location>
</feature>
<dbReference type="EMBL" id="MRZV01002897">
    <property type="protein sequence ID" value="PIK32959.1"/>
    <property type="molecule type" value="Genomic_DNA"/>
</dbReference>
<keyword evidence="1" id="KW-0472">Membrane</keyword>
<feature type="transmembrane region" description="Helical" evidence="1">
    <location>
        <begin position="64"/>
        <end position="87"/>
    </location>
</feature>
<comment type="caution">
    <text evidence="2">The sequence shown here is derived from an EMBL/GenBank/DDBJ whole genome shotgun (WGS) entry which is preliminary data.</text>
</comment>
<dbReference type="PANTHER" id="PTHR33802">
    <property type="entry name" value="SI:CH211-161H7.5-RELATED"/>
    <property type="match status" value="1"/>
</dbReference>
<dbReference type="EMBL" id="MRZV01002897">
    <property type="protein sequence ID" value="PIK32957.1"/>
    <property type="molecule type" value="Genomic_DNA"/>
</dbReference>
<reference evidence="2 4" key="1">
    <citation type="journal article" date="2017" name="PLoS Biol.">
        <title>The sea cucumber genome provides insights into morphological evolution and visceral regeneration.</title>
        <authorList>
            <person name="Zhang X."/>
            <person name="Sun L."/>
            <person name="Yuan J."/>
            <person name="Sun Y."/>
            <person name="Gao Y."/>
            <person name="Zhang L."/>
            <person name="Li S."/>
            <person name="Dai H."/>
            <person name="Hamel J.F."/>
            <person name="Liu C."/>
            <person name="Yu Y."/>
            <person name="Liu S."/>
            <person name="Lin W."/>
            <person name="Guo K."/>
            <person name="Jin S."/>
            <person name="Xu P."/>
            <person name="Storey K.B."/>
            <person name="Huan P."/>
            <person name="Zhang T."/>
            <person name="Zhou Y."/>
            <person name="Zhang J."/>
            <person name="Lin C."/>
            <person name="Li X."/>
            <person name="Xing L."/>
            <person name="Huo D."/>
            <person name="Sun M."/>
            <person name="Wang L."/>
            <person name="Mercier A."/>
            <person name="Li F."/>
            <person name="Yang H."/>
            <person name="Xiang J."/>
        </authorList>
    </citation>
    <scope>NUCLEOTIDE SEQUENCE [LARGE SCALE GENOMIC DNA]</scope>
    <source>
        <strain evidence="2">Shaxun</strain>
        <tissue evidence="2">Muscle</tissue>
    </source>
</reference>
<name>A0A2G8JB34_STIJA</name>
<evidence type="ECO:0000313" key="3">
    <source>
        <dbReference type="EMBL" id="PIK32959.1"/>
    </source>
</evidence>
<organism evidence="2 4">
    <name type="scientific">Stichopus japonicus</name>
    <name type="common">Sea cucumber</name>
    <dbReference type="NCBI Taxonomy" id="307972"/>
    <lineage>
        <taxon>Eukaryota</taxon>
        <taxon>Metazoa</taxon>
        <taxon>Echinodermata</taxon>
        <taxon>Eleutherozoa</taxon>
        <taxon>Echinozoa</taxon>
        <taxon>Holothuroidea</taxon>
        <taxon>Aspidochirotacea</taxon>
        <taxon>Aspidochirotida</taxon>
        <taxon>Stichopodidae</taxon>
        <taxon>Apostichopus</taxon>
    </lineage>
</organism>
<accession>A0A2G8JB34</accession>
<evidence type="ECO:0000256" key="1">
    <source>
        <dbReference type="SAM" id="Phobius"/>
    </source>
</evidence>
<feature type="transmembrane region" description="Helical" evidence="1">
    <location>
        <begin position="266"/>
        <end position="287"/>
    </location>
</feature>
<dbReference type="AlphaFoldDB" id="A0A2G8JB34"/>
<dbReference type="Proteomes" id="UP000230750">
    <property type="component" value="Unassembled WGS sequence"/>
</dbReference>
<keyword evidence="4" id="KW-1185">Reference proteome</keyword>
<gene>
    <name evidence="2" type="ORF">BSL78_30229</name>
    <name evidence="3" type="ORF">BSL78_30231</name>
</gene>
<feature type="transmembrane region" description="Helical" evidence="1">
    <location>
        <begin position="241"/>
        <end position="260"/>
    </location>
</feature>
<evidence type="ECO:0000313" key="4">
    <source>
        <dbReference type="Proteomes" id="UP000230750"/>
    </source>
</evidence>
<feature type="transmembrane region" description="Helical" evidence="1">
    <location>
        <begin position="99"/>
        <end position="123"/>
    </location>
</feature>
<protein>
    <submittedName>
        <fullName evidence="2">Uncharacterized protein</fullName>
    </submittedName>
</protein>
<feature type="transmembrane region" description="Helical" evidence="1">
    <location>
        <begin position="213"/>
        <end position="229"/>
    </location>
</feature>
<keyword evidence="1" id="KW-0812">Transmembrane</keyword>
<sequence length="316" mass="35897">MAAKYHDPLYIFMIIFVLFMFLFTLFINGLAGAGEVEAIPWFTGTTGGTSDNYDTNITPAGFTFIIWGVIYVWQLVWIVYAHVIIFVKSDHGAPIYADPPIISPVLLSVYSLNLCVNITWLFLFDREELVWALVVISSIAITLFICIGHLCWMTSLYRYQLTGPRGRKYLFFTRLFLLNGLGVYATWTTVATMINLSIVLVYFQGQDQDTSCTISLCILAAIAIGYFLLEVTSLEKHLRWFFAPWPVLIWALCGVIVNNWDKEDRNSIISVCLVCLAAVFLVIKVVVTTVRARQRERDEYDTKEGIDNMAMTQPKA</sequence>
<dbReference type="OrthoDB" id="5586934at2759"/>
<dbReference type="PANTHER" id="PTHR33802:SF1">
    <property type="entry name" value="XK-RELATED PROTEIN"/>
    <property type="match status" value="1"/>
</dbReference>
<proteinExistence type="predicted"/>
<evidence type="ECO:0000313" key="2">
    <source>
        <dbReference type="EMBL" id="PIK32957.1"/>
    </source>
</evidence>